<feature type="region of interest" description="Disordered" evidence="2">
    <location>
        <begin position="1"/>
        <end position="77"/>
    </location>
</feature>
<feature type="compositionally biased region" description="Basic and acidic residues" evidence="2">
    <location>
        <begin position="350"/>
        <end position="366"/>
    </location>
</feature>
<keyword evidence="1" id="KW-0040">ANK repeat</keyword>
<feature type="region of interest" description="Disordered" evidence="2">
    <location>
        <begin position="170"/>
        <end position="191"/>
    </location>
</feature>
<feature type="compositionally biased region" description="Polar residues" evidence="2">
    <location>
        <begin position="37"/>
        <end position="49"/>
    </location>
</feature>
<feature type="compositionally biased region" description="Acidic residues" evidence="2">
    <location>
        <begin position="317"/>
        <end position="329"/>
    </location>
</feature>
<evidence type="ECO:0000313" key="4">
    <source>
        <dbReference type="EMBL" id="TNY24256.1"/>
    </source>
</evidence>
<dbReference type="InterPro" id="IPR037986">
    <property type="entry name" value="Myo5p-like_CBD_DIL"/>
</dbReference>
<dbReference type="Pfam" id="PF01843">
    <property type="entry name" value="DIL"/>
    <property type="match status" value="1"/>
</dbReference>
<dbReference type="InterPro" id="IPR002710">
    <property type="entry name" value="Dilute_dom"/>
</dbReference>
<feature type="domain" description="Dilute" evidence="3">
    <location>
        <begin position="474"/>
        <end position="790"/>
    </location>
</feature>
<dbReference type="SMART" id="SM01132">
    <property type="entry name" value="DIL"/>
    <property type="match status" value="1"/>
</dbReference>
<feature type="region of interest" description="Disordered" evidence="2">
    <location>
        <begin position="890"/>
        <end position="917"/>
    </location>
</feature>
<dbReference type="PROSITE" id="PS50297">
    <property type="entry name" value="ANK_REP_REGION"/>
    <property type="match status" value="2"/>
</dbReference>
<evidence type="ECO:0000259" key="3">
    <source>
        <dbReference type="PROSITE" id="PS51126"/>
    </source>
</evidence>
<dbReference type="Gene3D" id="1.25.40.20">
    <property type="entry name" value="Ankyrin repeat-containing domain"/>
    <property type="match status" value="1"/>
</dbReference>
<dbReference type="InterPro" id="IPR002110">
    <property type="entry name" value="Ankyrin_rpt"/>
</dbReference>
<dbReference type="EMBL" id="SOZI01000004">
    <property type="protein sequence ID" value="TNY24256.1"/>
    <property type="molecule type" value="Genomic_DNA"/>
</dbReference>
<feature type="compositionally biased region" description="Pro residues" evidence="2">
    <location>
        <begin position="1"/>
        <end position="14"/>
    </location>
</feature>
<dbReference type="InterPro" id="IPR036770">
    <property type="entry name" value="Ankyrin_rpt-contain_sf"/>
</dbReference>
<dbReference type="SMART" id="SM00248">
    <property type="entry name" value="ANK"/>
    <property type="match status" value="3"/>
</dbReference>
<feature type="region of interest" description="Disordered" evidence="2">
    <location>
        <begin position="309"/>
        <end position="370"/>
    </location>
</feature>
<evidence type="ECO:0000256" key="2">
    <source>
        <dbReference type="SAM" id="MobiDB-lite"/>
    </source>
</evidence>
<dbReference type="PANTHER" id="PTHR16027">
    <property type="entry name" value="DILUTE DOMAIN-CONTAINING PROTEIN YPR089W"/>
    <property type="match status" value="1"/>
</dbReference>
<dbReference type="OrthoDB" id="426293at2759"/>
<dbReference type="PROSITE" id="PS51126">
    <property type="entry name" value="DILUTE"/>
    <property type="match status" value="1"/>
</dbReference>
<evidence type="ECO:0000313" key="5">
    <source>
        <dbReference type="Proteomes" id="UP000311382"/>
    </source>
</evidence>
<feature type="compositionally biased region" description="Low complexity" evidence="2">
    <location>
        <begin position="905"/>
        <end position="917"/>
    </location>
</feature>
<dbReference type="CDD" id="cd15473">
    <property type="entry name" value="Myo5p-like_CBD_DIL_ANK"/>
    <property type="match status" value="1"/>
</dbReference>
<dbReference type="PANTHER" id="PTHR16027:SF6">
    <property type="entry name" value="DILUTE DOMAIN-CONTAINING PROTEIN"/>
    <property type="match status" value="1"/>
</dbReference>
<feature type="repeat" description="ANK" evidence="1">
    <location>
        <begin position="244"/>
        <end position="276"/>
    </location>
</feature>
<keyword evidence="5" id="KW-1185">Reference proteome</keyword>
<feature type="region of interest" description="Disordered" evidence="2">
    <location>
        <begin position="802"/>
        <end position="825"/>
    </location>
</feature>
<dbReference type="AlphaFoldDB" id="A0A5C5G6Y4"/>
<accession>A0A5C5G6Y4</accession>
<feature type="compositionally biased region" description="Gly residues" evidence="2">
    <location>
        <begin position="983"/>
        <end position="1004"/>
    </location>
</feature>
<feature type="compositionally biased region" description="Low complexity" evidence="2">
    <location>
        <begin position="802"/>
        <end position="814"/>
    </location>
</feature>
<feature type="region of interest" description="Disordered" evidence="2">
    <location>
        <begin position="981"/>
        <end position="1081"/>
    </location>
</feature>
<sequence>MPLDLPSPPLPPLPSFTSPNPLAVSVPPKDGLPRSRTAPSLSSLTYNSNGSPSAAQQGGRGGAGASSSASSSNHGWLTFKPTSTDMRVVLSLLPSPPLPEHLAPYLSPDSPLSADDKRELFTSVYLRACSAGNADTLEWLLSLPPDPTLSSTENAAAARRFSLIVASSANGDVPGSPSAKGKGPADPPSETLALPDTAARRWIDLEATDAEGNTALGTCVALGHAEAVRILVESGAKVNQADRAGWTPLHWAVQNNDIPIAAYLLNRRASPLLASHKGLTPRDLVKPGREGAAMREVLKSAWEAAVERERALRREEEGEGGAEGEDTETGDGRPASRLSAAASEALSWADSKERGEAAEKEEEARRRAQLGRDSAMNLEVDFEAFGLGDGDAQDEDEPDDVEGIPHPFVWDRCEPDQMLVFALDELPTLFDVIISTIKPVRTRKFRVIPANVLFLCARYAHYFGSEEMLDELMFGALERIESAVHNRPDDMSVCAFWLSNCLLFLHYLRREPNLCAATPDYQSHFGDLVNEIFVFTIRDVERRIDRVLEAAILDHEALPGFEDVAFEDEWASTRFVKKLTGRAKKGSASVRNSTSARSLFSDAGSTSSSIGLGPPGGGDVGASPPRLVSASTVPVNEATPRSITALLSSTLFVLQIYEIPPAIIVQAFSQLFFWIACEVFNRLLNQRKYLCRTRAMQIRLNASTLEEWARANRLPTKLVAVHFAPLNQLLQWLQCLSSEASIDGLIGTVQSLRALNPLQLRKAVRDYRYEVDENRMDEDCAQYLVQIQKQWERNRLQRGAAAAAATGEGAASPEGAERGEGGEAPTPLVDVVRMIDEAFADPQLYASYAPPPTEESTGELLNSRFMLPFAVPSSPDLLVHFDSPDAFGPFAHSSAPTQPTSSDGTRTPRSSSRLSLSSISRPSLLTLSSTATASTVTSDDPFAASPAADDFFAVLDAAKASAGHAAQPSTAAALLAAHPAGASPGGGWGAPTPELGGGARGTWWGGATTDEDAGEHADESFEADGSVVDLGEVPRRWEGRARGESEEPSDPDGSFEAPSTASEGGGIDVDETPRMPSGFQR</sequence>
<dbReference type="SUPFAM" id="SSF48403">
    <property type="entry name" value="Ankyrin repeat"/>
    <property type="match status" value="1"/>
</dbReference>
<feature type="compositionally biased region" description="Basic and acidic residues" evidence="2">
    <location>
        <begin position="1032"/>
        <end position="1045"/>
    </location>
</feature>
<dbReference type="STRING" id="5288.A0A5C5G6Y4"/>
<protein>
    <recommendedName>
        <fullName evidence="3">Dilute domain-containing protein</fullName>
    </recommendedName>
</protein>
<reference evidence="4 5" key="1">
    <citation type="submission" date="2019-03" db="EMBL/GenBank/DDBJ databases">
        <title>Rhodosporidium diobovatum UCD-FST 08-225 genome sequencing, assembly, and annotation.</title>
        <authorList>
            <person name="Fakankun I.U."/>
            <person name="Fristensky B."/>
            <person name="Levin D.B."/>
        </authorList>
    </citation>
    <scope>NUCLEOTIDE SEQUENCE [LARGE SCALE GENOMIC DNA]</scope>
    <source>
        <strain evidence="4 5">UCD-FST 08-225</strain>
    </source>
</reference>
<feature type="compositionally biased region" description="Low complexity" evidence="2">
    <location>
        <begin position="335"/>
        <end position="349"/>
    </location>
</feature>
<name>A0A5C5G6Y4_9BASI</name>
<feature type="compositionally biased region" description="Polar residues" evidence="2">
    <location>
        <begin position="894"/>
        <end position="904"/>
    </location>
</feature>
<gene>
    <name evidence="4" type="ORF">DMC30DRAFT_413487</name>
</gene>
<dbReference type="InterPro" id="IPR052072">
    <property type="entry name" value="Vascular_dev_regulator"/>
</dbReference>
<evidence type="ECO:0000256" key="1">
    <source>
        <dbReference type="PROSITE-ProRule" id="PRU00023"/>
    </source>
</evidence>
<organism evidence="4 5">
    <name type="scientific">Rhodotorula diobovata</name>
    <dbReference type="NCBI Taxonomy" id="5288"/>
    <lineage>
        <taxon>Eukaryota</taxon>
        <taxon>Fungi</taxon>
        <taxon>Dikarya</taxon>
        <taxon>Basidiomycota</taxon>
        <taxon>Pucciniomycotina</taxon>
        <taxon>Microbotryomycetes</taxon>
        <taxon>Sporidiobolales</taxon>
        <taxon>Sporidiobolaceae</taxon>
        <taxon>Rhodotorula</taxon>
    </lineage>
</organism>
<dbReference type="Pfam" id="PF12796">
    <property type="entry name" value="Ank_2"/>
    <property type="match status" value="1"/>
</dbReference>
<comment type="caution">
    <text evidence="4">The sequence shown here is derived from an EMBL/GenBank/DDBJ whole genome shotgun (WGS) entry which is preliminary data.</text>
</comment>
<dbReference type="Proteomes" id="UP000311382">
    <property type="component" value="Unassembled WGS sequence"/>
</dbReference>
<proteinExistence type="predicted"/>
<feature type="repeat" description="ANK" evidence="1">
    <location>
        <begin position="211"/>
        <end position="243"/>
    </location>
</feature>
<dbReference type="GO" id="GO:0051020">
    <property type="term" value="F:GTPase binding"/>
    <property type="evidence" value="ECO:0007669"/>
    <property type="project" value="TreeGrafter"/>
</dbReference>
<dbReference type="PROSITE" id="PS50088">
    <property type="entry name" value="ANK_REPEAT"/>
    <property type="match status" value="2"/>
</dbReference>